<evidence type="ECO:0000313" key="2">
    <source>
        <dbReference type="Proteomes" id="UP000295680"/>
    </source>
</evidence>
<accession>A0A4R2JLF9</accession>
<sequence>MLLIACGTSGGAGSGQLAGGATVPAEVTFDADVAITGAELTVTWRVVNRSSKELVAPTLVTHQGKVPKGDAYVVPAGDNIEIAQRLFDWPDEVEELAVPPSVGVLRVRPGTTESRTIRVPRPLTGYHPFGDAFDDGPPKLPSDPVGVVFCLGVVPQPYPPALALGKADGVEIALHGRVPYAQQHRFCTDPVAFR</sequence>
<comment type="caution">
    <text evidence="1">The sequence shown here is derived from an EMBL/GenBank/DDBJ whole genome shotgun (WGS) entry which is preliminary data.</text>
</comment>
<keyword evidence="2" id="KW-1185">Reference proteome</keyword>
<dbReference type="AlphaFoldDB" id="A0A4R2JLF9"/>
<name>A0A4R2JLF9_9PSEU</name>
<reference evidence="1 2" key="1">
    <citation type="submission" date="2019-03" db="EMBL/GenBank/DDBJ databases">
        <title>Genomic Encyclopedia of Type Strains, Phase IV (KMG-IV): sequencing the most valuable type-strain genomes for metagenomic binning, comparative biology and taxonomic classification.</title>
        <authorList>
            <person name="Goeker M."/>
        </authorList>
    </citation>
    <scope>NUCLEOTIDE SEQUENCE [LARGE SCALE GENOMIC DNA]</scope>
    <source>
        <strain evidence="1 2">DSM 45934</strain>
    </source>
</reference>
<protein>
    <submittedName>
        <fullName evidence="1">Uncharacterized protein</fullName>
    </submittedName>
</protein>
<dbReference type="Proteomes" id="UP000295680">
    <property type="component" value="Unassembled WGS sequence"/>
</dbReference>
<evidence type="ECO:0000313" key="1">
    <source>
        <dbReference type="EMBL" id="TCO60893.1"/>
    </source>
</evidence>
<organism evidence="1 2">
    <name type="scientific">Actinocrispum wychmicini</name>
    <dbReference type="NCBI Taxonomy" id="1213861"/>
    <lineage>
        <taxon>Bacteria</taxon>
        <taxon>Bacillati</taxon>
        <taxon>Actinomycetota</taxon>
        <taxon>Actinomycetes</taxon>
        <taxon>Pseudonocardiales</taxon>
        <taxon>Pseudonocardiaceae</taxon>
        <taxon>Actinocrispum</taxon>
    </lineage>
</organism>
<gene>
    <name evidence="1" type="ORF">EV192_103475</name>
</gene>
<dbReference type="EMBL" id="SLWS01000003">
    <property type="protein sequence ID" value="TCO60893.1"/>
    <property type="molecule type" value="Genomic_DNA"/>
</dbReference>
<proteinExistence type="predicted"/>